<dbReference type="InterPro" id="IPR001680">
    <property type="entry name" value="WD40_rpt"/>
</dbReference>
<dbReference type="Pfam" id="PF08606">
    <property type="entry name" value="Prp19"/>
    <property type="match status" value="1"/>
</dbReference>
<dbReference type="PRINTS" id="PR00320">
    <property type="entry name" value="GPROTEINBRPT"/>
</dbReference>
<dbReference type="EMBL" id="CAXAMM010003758">
    <property type="protein sequence ID" value="CAK9001136.1"/>
    <property type="molecule type" value="Genomic_DNA"/>
</dbReference>
<dbReference type="Proteomes" id="UP001642464">
    <property type="component" value="Unassembled WGS sequence"/>
</dbReference>
<dbReference type="PROSITE" id="PS50294">
    <property type="entry name" value="WD_REPEATS_REGION"/>
    <property type="match status" value="4"/>
</dbReference>
<evidence type="ECO:0000313" key="2">
    <source>
        <dbReference type="Proteomes" id="UP001642464"/>
    </source>
</evidence>
<keyword evidence="2" id="KW-1185">Reference proteome</keyword>
<dbReference type="CDD" id="cd00200">
    <property type="entry name" value="WD40"/>
    <property type="match status" value="1"/>
</dbReference>
<dbReference type="InterPro" id="IPR013083">
    <property type="entry name" value="Znf_RING/FYVE/PHD"/>
</dbReference>
<dbReference type="InterPro" id="IPR015943">
    <property type="entry name" value="WD40/YVTN_repeat-like_dom_sf"/>
</dbReference>
<dbReference type="InterPro" id="IPR038959">
    <property type="entry name" value="Prp19"/>
</dbReference>
<gene>
    <name evidence="1" type="ORF">SCF082_LOCUS6798</name>
</gene>
<dbReference type="PROSITE" id="PS50082">
    <property type="entry name" value="WD_REPEATS_2"/>
    <property type="match status" value="4"/>
</dbReference>
<dbReference type="InterPro" id="IPR019775">
    <property type="entry name" value="WD40_repeat_CS"/>
</dbReference>
<dbReference type="CDD" id="cd16656">
    <property type="entry name" value="RING-Ubox_PRP19"/>
    <property type="match status" value="1"/>
</dbReference>
<comment type="caution">
    <text evidence="1">The sequence shown here is derived from an EMBL/GenBank/DDBJ whole genome shotgun (WGS) entry which is preliminary data.</text>
</comment>
<evidence type="ECO:0000313" key="1">
    <source>
        <dbReference type="EMBL" id="CAK9001136.1"/>
    </source>
</evidence>
<proteinExistence type="predicted"/>
<dbReference type="Gene3D" id="2.130.10.10">
    <property type="entry name" value="YVTN repeat-like/Quinoprotein amine dehydrogenase"/>
    <property type="match status" value="1"/>
</dbReference>
<dbReference type="InterPro" id="IPR036322">
    <property type="entry name" value="WD40_repeat_dom_sf"/>
</dbReference>
<dbReference type="SMART" id="SM00504">
    <property type="entry name" value="Ubox"/>
    <property type="match status" value="1"/>
</dbReference>
<reference evidence="1 2" key="1">
    <citation type="submission" date="2024-02" db="EMBL/GenBank/DDBJ databases">
        <authorList>
            <person name="Chen Y."/>
            <person name="Shah S."/>
            <person name="Dougan E. K."/>
            <person name="Thang M."/>
            <person name="Chan C."/>
        </authorList>
    </citation>
    <scope>NUCLEOTIDE SEQUENCE [LARGE SCALE GENOMIC DNA]</scope>
</reference>
<dbReference type="Pfam" id="PF24814">
    <property type="entry name" value="WD40_Prp19"/>
    <property type="match status" value="1"/>
</dbReference>
<name>A0ABP0IGY2_9DINO</name>
<accession>A0ABP0IGY2</accession>
<protein>
    <submittedName>
        <fullName evidence="1">Pre-mRNA-processing factor 19 (Neuronal differentiation-related gene protein) (PRP19/PSO4 homolog) (RING-type E3 ubiquitin transferase PRP19)</fullName>
    </submittedName>
</protein>
<dbReference type="GO" id="GO:0016740">
    <property type="term" value="F:transferase activity"/>
    <property type="evidence" value="ECO:0007669"/>
    <property type="project" value="UniProtKB-KW"/>
</dbReference>
<sequence length="498" mass="54728">MSALVCAISGAAPEEPVFSPKTGQIYEKRLIEKHISESGKCPVTKEELQQEDLCDMKVNKVVKPRPASATSIPGMLTLLQSEWDALMSETYDLKTNLDTTRKQLSHALYQHDAACRVIARLLRERDAARSQVAQLQDQLSNSLPTNGSVEIQEGETGLSSQIVQKMEELAQNLAKTRKQRKFPELSPLEEVKRLKCVQSHSLHHSTAPGVLCVDIHKADPNRIVSGGMDCQVLLYNAQKQKMVQKMVGHSKKVTAVKLHGDKEVIVSASQDATAKVWTCSSPTDWSSQYNCLHTIRKHRLDVTDLSIHPLGDYLLTASLDKSWAIHDFATGRCVRHMKDLESAFPCMSFHPDGLIVAGGTEDKSVIVWDVKNDQATVATLLGHESAVQTLSFSGNGYYLASGSRDGVVKLWDLRKPVNLQTIQVEGGCTSVCFDATGQYLAVSGSTVQVFNFETKTSLTETIAFKEHTDAVTGLCWGPNAKTLASVSMDKSLKLYSAK</sequence>
<dbReference type="SUPFAM" id="SSF50978">
    <property type="entry name" value="WD40 repeat-like"/>
    <property type="match status" value="1"/>
</dbReference>
<dbReference type="InterPro" id="IPR003613">
    <property type="entry name" value="Ubox_domain"/>
</dbReference>
<dbReference type="PROSITE" id="PS00678">
    <property type="entry name" value="WD_REPEATS_1"/>
    <property type="match status" value="2"/>
</dbReference>
<organism evidence="1 2">
    <name type="scientific">Durusdinium trenchii</name>
    <dbReference type="NCBI Taxonomy" id="1381693"/>
    <lineage>
        <taxon>Eukaryota</taxon>
        <taxon>Sar</taxon>
        <taxon>Alveolata</taxon>
        <taxon>Dinophyceae</taxon>
        <taxon>Suessiales</taxon>
        <taxon>Symbiodiniaceae</taxon>
        <taxon>Durusdinium</taxon>
    </lineage>
</organism>
<dbReference type="InterPro" id="IPR055340">
    <property type="entry name" value="RING-Ubox_PRP19"/>
</dbReference>
<keyword evidence="1" id="KW-0808">Transferase</keyword>
<dbReference type="Gene3D" id="3.30.40.10">
    <property type="entry name" value="Zinc/RING finger domain, C3HC4 (zinc finger)"/>
    <property type="match status" value="1"/>
</dbReference>
<dbReference type="SMART" id="SM00320">
    <property type="entry name" value="WD40"/>
    <property type="match status" value="7"/>
</dbReference>
<dbReference type="PANTHER" id="PTHR43995">
    <property type="entry name" value="PRE-MRNA-PROCESSING FACTOR 19"/>
    <property type="match status" value="1"/>
</dbReference>
<dbReference type="InterPro" id="IPR020472">
    <property type="entry name" value="WD40_PAC1"/>
</dbReference>
<dbReference type="PANTHER" id="PTHR43995:SF1">
    <property type="entry name" value="PRE-MRNA-PROCESSING FACTOR 19"/>
    <property type="match status" value="1"/>
</dbReference>
<dbReference type="PROSITE" id="PS51698">
    <property type="entry name" value="U_BOX"/>
    <property type="match status" value="1"/>
</dbReference>
<dbReference type="SUPFAM" id="SSF57850">
    <property type="entry name" value="RING/U-box"/>
    <property type="match status" value="1"/>
</dbReference>
<dbReference type="InterPro" id="IPR013915">
    <property type="entry name" value="Prp19_cc"/>
</dbReference>